<accession>A0A075JYT8</accession>
<dbReference type="AlphaFoldDB" id="A0A075JYT8"/>
<reference evidence="1 2" key="1">
    <citation type="submission" date="2014-07" db="EMBL/GenBank/DDBJ databases">
        <title>Complete Genome Sequence of Dyella japonica Strain A8 Isolated from Malaysian Tropical Soil.</title>
        <authorList>
            <person name="Hui R.K.H."/>
            <person name="Chen J.-W."/>
            <person name="Chan K.-G."/>
            <person name="Leung F.C.C."/>
        </authorList>
    </citation>
    <scope>NUCLEOTIDE SEQUENCE [LARGE SCALE GENOMIC DNA]</scope>
    <source>
        <strain evidence="1 2">A8</strain>
    </source>
</reference>
<sequence length="350" mass="36886">MLLGGAATMQAHAQGASRGAAQGTSGSQLAVQVNDDRITLSVAKVPQVYLYGPIDADAAQRVGALIQSRKIPPNSDIYLNSPGGDLAAGIALGRLFRAGNMTTHLGSPRRTATQPIFPKSSQCVDACAYAYAGGLFRWAPTGSDRFGAQPVAGNASAATATAYLKDMGVDPQVFGNASSSEVTWLDAEQMRKDGLANNGRLTPTAVYGPANGGTSLTLTQLARDGEHRLILQCHPDGLSITANYAIGADRARQMVARATHSYFEINDKPAAEDNHANISTVGSSVVFTQSIPLAQLSQLPSAYLMAAWLADRGGSVRYGFWMEMDPVRNELRSFSSGCQQMAKQTSTTKG</sequence>
<keyword evidence="2" id="KW-1185">Reference proteome</keyword>
<gene>
    <name evidence="1" type="ORF">HY57_04725</name>
</gene>
<name>A0A075JYT8_9GAMM</name>
<proteinExistence type="predicted"/>
<dbReference type="InterPro" id="IPR029045">
    <property type="entry name" value="ClpP/crotonase-like_dom_sf"/>
</dbReference>
<dbReference type="KEGG" id="dja:HY57_04725"/>
<dbReference type="Proteomes" id="UP000027987">
    <property type="component" value="Chromosome"/>
</dbReference>
<dbReference type="SUPFAM" id="SSF52096">
    <property type="entry name" value="ClpP/crotonase"/>
    <property type="match status" value="1"/>
</dbReference>
<dbReference type="EMBL" id="CP008884">
    <property type="protein sequence ID" value="AIF46617.1"/>
    <property type="molecule type" value="Genomic_DNA"/>
</dbReference>
<dbReference type="PATRIC" id="fig|1217721.7.peg.990"/>
<evidence type="ECO:0000313" key="1">
    <source>
        <dbReference type="EMBL" id="AIF46617.1"/>
    </source>
</evidence>
<dbReference type="HOGENOM" id="CLU_755961_0_0_6"/>
<protein>
    <submittedName>
        <fullName evidence="1">Uncharacterized protein</fullName>
    </submittedName>
</protein>
<evidence type="ECO:0000313" key="2">
    <source>
        <dbReference type="Proteomes" id="UP000027987"/>
    </source>
</evidence>
<organism evidence="1 2">
    <name type="scientific">Dyella japonica A8</name>
    <dbReference type="NCBI Taxonomy" id="1217721"/>
    <lineage>
        <taxon>Bacteria</taxon>
        <taxon>Pseudomonadati</taxon>
        <taxon>Pseudomonadota</taxon>
        <taxon>Gammaproteobacteria</taxon>
        <taxon>Lysobacterales</taxon>
        <taxon>Rhodanobacteraceae</taxon>
        <taxon>Dyella</taxon>
    </lineage>
</organism>